<accession>A0A564VDE1</accession>
<feature type="domain" description="Major facilitator superfamily (MFS) profile" evidence="6">
    <location>
        <begin position="1"/>
        <end position="93"/>
    </location>
</feature>
<dbReference type="PANTHER" id="PTHR23528">
    <property type="match status" value="1"/>
</dbReference>
<evidence type="ECO:0000256" key="5">
    <source>
        <dbReference type="SAM" id="Phobius"/>
    </source>
</evidence>
<keyword evidence="4 5" id="KW-0472">Membrane</keyword>
<proteinExistence type="predicted"/>
<protein>
    <submittedName>
        <fullName evidence="7">Major Facilitator Superfamily protein</fullName>
    </submittedName>
</protein>
<keyword evidence="2 5" id="KW-0812">Transmembrane</keyword>
<dbReference type="SUPFAM" id="SSF103473">
    <property type="entry name" value="MFS general substrate transporter"/>
    <property type="match status" value="1"/>
</dbReference>
<gene>
    <name evidence="7" type="ORF">BLJG463_00593</name>
</gene>
<evidence type="ECO:0000256" key="4">
    <source>
        <dbReference type="ARBA" id="ARBA00023136"/>
    </source>
</evidence>
<name>A0A564VDE1_BIFLI</name>
<dbReference type="EMBL" id="CABHNT010000014">
    <property type="protein sequence ID" value="VUX30379.1"/>
    <property type="molecule type" value="Genomic_DNA"/>
</dbReference>
<dbReference type="AlphaFoldDB" id="A0A564VDE1"/>
<dbReference type="PANTHER" id="PTHR23528:SF1">
    <property type="entry name" value="MAJOR FACILITATOR SUPERFAMILY (MFS) PROFILE DOMAIN-CONTAINING PROTEIN"/>
    <property type="match status" value="1"/>
</dbReference>
<dbReference type="Proteomes" id="UP000345266">
    <property type="component" value="Unassembled WGS sequence"/>
</dbReference>
<reference evidence="7 8" key="1">
    <citation type="submission" date="2019-07" db="EMBL/GenBank/DDBJ databases">
        <authorList>
            <person name="Hibberd C M."/>
            <person name="Gehrig L. J."/>
            <person name="Chang H.-W."/>
            <person name="Venkatesh S."/>
        </authorList>
    </citation>
    <scope>NUCLEOTIDE SEQUENCE [LARGE SCALE GENOMIC DNA]</scope>
    <source>
        <strain evidence="7">Bifidobacterium_longum_subsp_infantis_JG_Bg463</strain>
    </source>
</reference>
<dbReference type="GO" id="GO:0022857">
    <property type="term" value="F:transmembrane transporter activity"/>
    <property type="evidence" value="ECO:0007669"/>
    <property type="project" value="InterPro"/>
</dbReference>
<evidence type="ECO:0000313" key="8">
    <source>
        <dbReference type="Proteomes" id="UP000345266"/>
    </source>
</evidence>
<sequence>MLLFALISGFAFGVYDSLGLELVMDSLPDPRRAGHDLGIYALANSAGLALAAIIGALLVNAFEHSFGYYLLFPSAIVMVLLAGIVTLTAESAQ</sequence>
<dbReference type="InterPro" id="IPR036259">
    <property type="entry name" value="MFS_trans_sf"/>
</dbReference>
<keyword evidence="3 5" id="KW-1133">Transmembrane helix</keyword>
<evidence type="ECO:0000256" key="2">
    <source>
        <dbReference type="ARBA" id="ARBA00022692"/>
    </source>
</evidence>
<evidence type="ECO:0000256" key="1">
    <source>
        <dbReference type="ARBA" id="ARBA00004651"/>
    </source>
</evidence>
<dbReference type="GO" id="GO:0005886">
    <property type="term" value="C:plasma membrane"/>
    <property type="evidence" value="ECO:0007669"/>
    <property type="project" value="UniProtKB-SubCell"/>
</dbReference>
<feature type="transmembrane region" description="Helical" evidence="5">
    <location>
        <begin position="37"/>
        <end position="59"/>
    </location>
</feature>
<organism evidence="7 8">
    <name type="scientific">Bifidobacterium longum subsp. infantis</name>
    <dbReference type="NCBI Taxonomy" id="1682"/>
    <lineage>
        <taxon>Bacteria</taxon>
        <taxon>Bacillati</taxon>
        <taxon>Actinomycetota</taxon>
        <taxon>Actinomycetes</taxon>
        <taxon>Bifidobacteriales</taxon>
        <taxon>Bifidobacteriaceae</taxon>
        <taxon>Bifidobacterium</taxon>
    </lineage>
</organism>
<evidence type="ECO:0000313" key="7">
    <source>
        <dbReference type="EMBL" id="VUX30379.1"/>
    </source>
</evidence>
<dbReference type="InterPro" id="IPR020846">
    <property type="entry name" value="MFS_dom"/>
</dbReference>
<evidence type="ECO:0000259" key="6">
    <source>
        <dbReference type="PROSITE" id="PS50850"/>
    </source>
</evidence>
<evidence type="ECO:0000256" key="3">
    <source>
        <dbReference type="ARBA" id="ARBA00022989"/>
    </source>
</evidence>
<dbReference type="PROSITE" id="PS50850">
    <property type="entry name" value="MFS"/>
    <property type="match status" value="1"/>
</dbReference>
<comment type="subcellular location">
    <subcellularLocation>
        <location evidence="1">Cell membrane</location>
        <topology evidence="1">Multi-pass membrane protein</topology>
    </subcellularLocation>
</comment>
<feature type="transmembrane region" description="Helical" evidence="5">
    <location>
        <begin position="66"/>
        <end position="89"/>
    </location>
</feature>
<dbReference type="Gene3D" id="1.20.1250.20">
    <property type="entry name" value="MFS general substrate transporter like domains"/>
    <property type="match status" value="1"/>
</dbReference>